<protein>
    <submittedName>
        <fullName evidence="1">Bacteriophage head-tail adaptor</fullName>
    </submittedName>
</protein>
<dbReference type="InterPro" id="IPR008767">
    <property type="entry name" value="Phage_SPP1_head-tail_adaptor"/>
</dbReference>
<accession>A0A380MSJ2</accession>
<dbReference type="EMBL" id="UHIC01000001">
    <property type="protein sequence ID" value="SUO95258.1"/>
    <property type="molecule type" value="Genomic_DNA"/>
</dbReference>
<dbReference type="Proteomes" id="UP000254601">
    <property type="component" value="Unassembled WGS sequence"/>
</dbReference>
<dbReference type="NCBIfam" id="TIGR01563">
    <property type="entry name" value="gp16_SPP1"/>
    <property type="match status" value="1"/>
</dbReference>
<dbReference type="Pfam" id="PF05521">
    <property type="entry name" value="Phage_HCP"/>
    <property type="match status" value="1"/>
</dbReference>
<dbReference type="RefSeq" id="WP_072576182.1">
    <property type="nucleotide sequence ID" value="NZ_LWHB01000054.1"/>
</dbReference>
<keyword evidence="2" id="KW-1185">Reference proteome</keyword>
<dbReference type="Gene3D" id="2.40.10.270">
    <property type="entry name" value="Bacteriophage SPP1 head-tail adaptor protein"/>
    <property type="match status" value="1"/>
</dbReference>
<gene>
    <name evidence="1" type="ORF">NCTC13337_01182</name>
</gene>
<dbReference type="OrthoDB" id="8640229at2"/>
<sequence length="110" mass="12358">METGKLRHRVSIERPIKRQDPLTGVMTDDWAEITTVWAQIAPLSVREFISAAAGQSEITARILMRYRDDIDATCRIVYRGKHYNIHGVLADNKSGVEYLNLSVSEGVNNG</sequence>
<evidence type="ECO:0000313" key="2">
    <source>
        <dbReference type="Proteomes" id="UP000254601"/>
    </source>
</evidence>
<organism evidence="1 2">
    <name type="scientific">Suttonella ornithocola</name>
    <dbReference type="NCBI Taxonomy" id="279832"/>
    <lineage>
        <taxon>Bacteria</taxon>
        <taxon>Pseudomonadati</taxon>
        <taxon>Pseudomonadota</taxon>
        <taxon>Gammaproteobacteria</taxon>
        <taxon>Cardiobacteriales</taxon>
        <taxon>Cardiobacteriaceae</taxon>
        <taxon>Suttonella</taxon>
    </lineage>
</organism>
<reference evidence="1 2" key="1">
    <citation type="submission" date="2018-06" db="EMBL/GenBank/DDBJ databases">
        <authorList>
            <consortium name="Pathogen Informatics"/>
            <person name="Doyle S."/>
        </authorList>
    </citation>
    <scope>NUCLEOTIDE SEQUENCE [LARGE SCALE GENOMIC DNA]</scope>
    <source>
        <strain evidence="1 2">NCTC13337</strain>
    </source>
</reference>
<name>A0A380MSJ2_9GAMM</name>
<dbReference type="AlphaFoldDB" id="A0A380MSJ2"/>
<proteinExistence type="predicted"/>
<dbReference type="InterPro" id="IPR038666">
    <property type="entry name" value="SSP1_head-tail_sf"/>
</dbReference>
<evidence type="ECO:0000313" key="1">
    <source>
        <dbReference type="EMBL" id="SUO95258.1"/>
    </source>
</evidence>